<dbReference type="GeneID" id="77808289"/>
<evidence type="ECO:0000313" key="2">
    <source>
        <dbReference type="Proteomes" id="UP001164743"/>
    </source>
</evidence>
<sequence>MAQQHSLLSKTSLYKLKTVDIYKAGSAALHQDYQQKKKKLNRMQPSTILLYYTPTGPIEEANMFDKEEEDEGDNET</sequence>
<dbReference type="RefSeq" id="XP_053018615.1">
    <property type="nucleotide sequence ID" value="XM_053167394.1"/>
</dbReference>
<gene>
    <name evidence="1" type="ORF">PtA15_3A427</name>
</gene>
<name>A0ABY7CGU5_9BASI</name>
<accession>A0ABY7CGU5</accession>
<evidence type="ECO:0000313" key="1">
    <source>
        <dbReference type="EMBL" id="WAQ83060.1"/>
    </source>
</evidence>
<protein>
    <submittedName>
        <fullName evidence="1">Uncharacterized protein</fullName>
    </submittedName>
</protein>
<proteinExistence type="predicted"/>
<keyword evidence="2" id="KW-1185">Reference proteome</keyword>
<reference evidence="1" key="1">
    <citation type="submission" date="2022-10" db="EMBL/GenBank/DDBJ databases">
        <title>Puccinia triticina Genome sequencing and assembly.</title>
        <authorList>
            <person name="Li C."/>
        </authorList>
    </citation>
    <scope>NUCLEOTIDE SEQUENCE</scope>
    <source>
        <strain evidence="1">Pt15</strain>
    </source>
</reference>
<organism evidence="1 2">
    <name type="scientific">Puccinia triticina</name>
    <dbReference type="NCBI Taxonomy" id="208348"/>
    <lineage>
        <taxon>Eukaryota</taxon>
        <taxon>Fungi</taxon>
        <taxon>Dikarya</taxon>
        <taxon>Basidiomycota</taxon>
        <taxon>Pucciniomycotina</taxon>
        <taxon>Pucciniomycetes</taxon>
        <taxon>Pucciniales</taxon>
        <taxon>Pucciniaceae</taxon>
        <taxon>Puccinia</taxon>
    </lineage>
</organism>
<dbReference type="Proteomes" id="UP001164743">
    <property type="component" value="Chromosome 3A"/>
</dbReference>
<dbReference type="EMBL" id="CP110423">
    <property type="protein sequence ID" value="WAQ83060.1"/>
    <property type="molecule type" value="Genomic_DNA"/>
</dbReference>